<name>A0ABQ7AD63_BRACR</name>
<evidence type="ECO:0000313" key="5">
    <source>
        <dbReference type="EMBL" id="KAF3495619.1"/>
    </source>
</evidence>
<dbReference type="InterPro" id="IPR000717">
    <property type="entry name" value="PCI_dom"/>
</dbReference>
<gene>
    <name evidence="5" type="ORF">DY000_02058421</name>
</gene>
<comment type="caution">
    <text evidence="5">The sequence shown here is derived from an EMBL/GenBank/DDBJ whole genome shotgun (WGS) entry which is preliminary data.</text>
</comment>
<evidence type="ECO:0000313" key="6">
    <source>
        <dbReference type="Proteomes" id="UP000266723"/>
    </source>
</evidence>
<evidence type="ECO:0000259" key="4">
    <source>
        <dbReference type="PROSITE" id="PS50250"/>
    </source>
</evidence>
<evidence type="ECO:0000256" key="2">
    <source>
        <dbReference type="ARBA" id="ARBA00022790"/>
    </source>
</evidence>
<reference evidence="5 6" key="1">
    <citation type="journal article" date="2020" name="BMC Genomics">
        <title>Intraspecific diversification of the crop wild relative Brassica cretica Lam. using demographic model selection.</title>
        <authorList>
            <person name="Kioukis A."/>
            <person name="Michalopoulou V.A."/>
            <person name="Briers L."/>
            <person name="Pirintsos S."/>
            <person name="Studholme D.J."/>
            <person name="Pavlidis P."/>
            <person name="Sarris P.F."/>
        </authorList>
    </citation>
    <scope>NUCLEOTIDE SEQUENCE [LARGE SCALE GENOMIC DNA]</scope>
    <source>
        <strain evidence="6">cv. PFS-1207/04</strain>
    </source>
</reference>
<organism evidence="5 6">
    <name type="scientific">Brassica cretica</name>
    <name type="common">Mustard</name>
    <dbReference type="NCBI Taxonomy" id="69181"/>
    <lineage>
        <taxon>Eukaryota</taxon>
        <taxon>Viridiplantae</taxon>
        <taxon>Streptophyta</taxon>
        <taxon>Embryophyta</taxon>
        <taxon>Tracheophyta</taxon>
        <taxon>Spermatophyta</taxon>
        <taxon>Magnoliopsida</taxon>
        <taxon>eudicotyledons</taxon>
        <taxon>Gunneridae</taxon>
        <taxon>Pentapetalae</taxon>
        <taxon>rosids</taxon>
        <taxon>malvids</taxon>
        <taxon>Brassicales</taxon>
        <taxon>Brassicaceae</taxon>
        <taxon>Brassiceae</taxon>
        <taxon>Brassica</taxon>
    </lineage>
</organism>
<keyword evidence="2" id="KW-0736">Signalosome</keyword>
<sequence length="322" mass="36363">MDMELEQKQAEIIDELVRRASTCKGEALLPIIIEATSHPSLFAFSEILALPNVAQLEGSTHSVYVDVLRLFAHGTWGDYKCTNHLLMFRQYSSSLPATLSYFVFGLLGNASRIPQLSPDQILKLKQLTVLTLAESNKVLPYDTLMAELDVTNVRELEDFLINDCMYAGIVRGKLDQLKRCFEVPFAAGRDLRPGQLGNMLHTLSNWLNTSENLLGSIQDKIKWADNMSEIDKKHRMEAEEGVEEVKKSLSMKVSDRLGGLRASLFPPTNYIMTSYPPPYVWSDLVSYLHSGQGDIDSRGHKEMFGEPSGVMDYEEDRIRPKR</sequence>
<dbReference type="PANTHER" id="PTHR15350">
    <property type="entry name" value="COP9 SIGNALOSOME COMPLEX SUBUNIT 7/DENDRITIC CELL PROTEIN GA17"/>
    <property type="match status" value="1"/>
</dbReference>
<keyword evidence="6" id="KW-1185">Reference proteome</keyword>
<dbReference type="PROSITE" id="PS50250">
    <property type="entry name" value="PCI"/>
    <property type="match status" value="1"/>
</dbReference>
<dbReference type="InterPro" id="IPR045237">
    <property type="entry name" value="COPS7/eIF3m"/>
</dbReference>
<evidence type="ECO:0000256" key="3">
    <source>
        <dbReference type="SAM" id="MobiDB-lite"/>
    </source>
</evidence>
<evidence type="ECO:0000256" key="1">
    <source>
        <dbReference type="ARBA" id="ARBA00008482"/>
    </source>
</evidence>
<protein>
    <recommendedName>
        <fullName evidence="4">PCI domain-containing protein</fullName>
    </recommendedName>
</protein>
<dbReference type="PANTHER" id="PTHR15350:SF5">
    <property type="entry name" value="COP9 SIGNALOSOME COMPLEX SUBUNIT 7"/>
    <property type="match status" value="1"/>
</dbReference>
<dbReference type="Proteomes" id="UP000266723">
    <property type="component" value="Unassembled WGS sequence"/>
</dbReference>
<dbReference type="Pfam" id="PF01399">
    <property type="entry name" value="PCI"/>
    <property type="match status" value="1"/>
</dbReference>
<feature type="region of interest" description="Disordered" evidence="3">
    <location>
        <begin position="298"/>
        <end position="322"/>
    </location>
</feature>
<dbReference type="SMART" id="SM00088">
    <property type="entry name" value="PINT"/>
    <property type="match status" value="1"/>
</dbReference>
<accession>A0ABQ7AD63</accession>
<comment type="similarity">
    <text evidence="1">Belongs to the CSN7/EIF3M family. CSN7 subfamily.</text>
</comment>
<proteinExistence type="inferred from homology"/>
<feature type="domain" description="PCI" evidence="4">
    <location>
        <begin position="1"/>
        <end position="188"/>
    </location>
</feature>
<dbReference type="EMBL" id="QGKV02002055">
    <property type="protein sequence ID" value="KAF3495619.1"/>
    <property type="molecule type" value="Genomic_DNA"/>
</dbReference>